<dbReference type="OrthoDB" id="1703537at2759"/>
<feature type="compositionally biased region" description="Polar residues" evidence="1">
    <location>
        <begin position="223"/>
        <end position="239"/>
    </location>
</feature>
<dbReference type="EMBL" id="JAAWWB010000031">
    <property type="protein sequence ID" value="KAG6745245.1"/>
    <property type="molecule type" value="Genomic_DNA"/>
</dbReference>
<dbReference type="AlphaFoldDB" id="A0A8X7Y7Y3"/>
<keyword evidence="3" id="KW-1185">Reference proteome</keyword>
<comment type="caution">
    <text evidence="2">The sequence shown here is derived from an EMBL/GenBank/DDBJ whole genome shotgun (WGS) entry which is preliminary data.</text>
</comment>
<evidence type="ECO:0000313" key="3">
    <source>
        <dbReference type="Proteomes" id="UP000886885"/>
    </source>
</evidence>
<sequence>MDWSTALLQANSVNYKNFILIIMRKNFFHDCVMPFSLHIVHPSAVSSIGWPAKEHAYLNLVNLIKCRRLFHSFTALYLILHAMDQMLLAVPSNDQSWNWLSLEAFWPRRWLSGIIWVCKLKASTADGAKRVEDGVVYLDATIHLPLFLIFCYYFPCIRGLTNTFDGLACLRDLMKAGSPSMRRLSDTEHTSLATHFQDSGGSPIINPIPLWGGDTDPWASIRQAGTSGSDEPRNSTSGSGRNGDFESKVRKAKKSNHRLTRKKSFPRLPGLRLWRFRRSGFRLRLKRLRIMICGKIS</sequence>
<name>A0A8X7Y7Y3_POPTO</name>
<accession>A0A8X7Y7Y3</accession>
<gene>
    <name evidence="2" type="ORF">POTOM_051891</name>
</gene>
<feature type="compositionally biased region" description="Basic residues" evidence="1">
    <location>
        <begin position="250"/>
        <end position="262"/>
    </location>
</feature>
<proteinExistence type="predicted"/>
<evidence type="ECO:0000313" key="2">
    <source>
        <dbReference type="EMBL" id="KAG6745245.1"/>
    </source>
</evidence>
<protein>
    <submittedName>
        <fullName evidence="2">Uncharacterized protein</fullName>
    </submittedName>
</protein>
<feature type="region of interest" description="Disordered" evidence="1">
    <location>
        <begin position="221"/>
        <end position="262"/>
    </location>
</feature>
<dbReference type="Proteomes" id="UP000886885">
    <property type="component" value="Chromosome 16A"/>
</dbReference>
<reference evidence="2" key="1">
    <citation type="journal article" date="2020" name="bioRxiv">
        <title>Hybrid origin of Populus tomentosa Carr. identified through genome sequencing and phylogenomic analysis.</title>
        <authorList>
            <person name="An X."/>
            <person name="Gao K."/>
            <person name="Chen Z."/>
            <person name="Li J."/>
            <person name="Yang X."/>
            <person name="Yang X."/>
            <person name="Zhou J."/>
            <person name="Guo T."/>
            <person name="Zhao T."/>
            <person name="Huang S."/>
            <person name="Miao D."/>
            <person name="Khan W.U."/>
            <person name="Rao P."/>
            <person name="Ye M."/>
            <person name="Lei B."/>
            <person name="Liao W."/>
            <person name="Wang J."/>
            <person name="Ji L."/>
            <person name="Li Y."/>
            <person name="Guo B."/>
            <person name="Mustafa N.S."/>
            <person name="Li S."/>
            <person name="Yun Q."/>
            <person name="Keller S.R."/>
            <person name="Mao J."/>
            <person name="Zhang R."/>
            <person name="Strauss S.H."/>
        </authorList>
    </citation>
    <scope>NUCLEOTIDE SEQUENCE</scope>
    <source>
        <strain evidence="2">GM15</strain>
        <tissue evidence="2">Leaf</tissue>
    </source>
</reference>
<organism evidence="2 3">
    <name type="scientific">Populus tomentosa</name>
    <name type="common">Chinese white poplar</name>
    <dbReference type="NCBI Taxonomy" id="118781"/>
    <lineage>
        <taxon>Eukaryota</taxon>
        <taxon>Viridiplantae</taxon>
        <taxon>Streptophyta</taxon>
        <taxon>Embryophyta</taxon>
        <taxon>Tracheophyta</taxon>
        <taxon>Spermatophyta</taxon>
        <taxon>Magnoliopsida</taxon>
        <taxon>eudicotyledons</taxon>
        <taxon>Gunneridae</taxon>
        <taxon>Pentapetalae</taxon>
        <taxon>rosids</taxon>
        <taxon>fabids</taxon>
        <taxon>Malpighiales</taxon>
        <taxon>Salicaceae</taxon>
        <taxon>Saliceae</taxon>
        <taxon>Populus</taxon>
    </lineage>
</organism>
<evidence type="ECO:0000256" key="1">
    <source>
        <dbReference type="SAM" id="MobiDB-lite"/>
    </source>
</evidence>